<organism evidence="1 2">
    <name type="scientific">Escherichia coli 2-460-02_S1_C1</name>
    <dbReference type="NCBI Taxonomy" id="1444044"/>
    <lineage>
        <taxon>Bacteria</taxon>
        <taxon>Pseudomonadati</taxon>
        <taxon>Pseudomonadota</taxon>
        <taxon>Gammaproteobacteria</taxon>
        <taxon>Enterobacterales</taxon>
        <taxon>Enterobacteriaceae</taxon>
        <taxon>Escherichia</taxon>
    </lineage>
</organism>
<dbReference type="Proteomes" id="UP000028038">
    <property type="component" value="Unassembled WGS sequence"/>
</dbReference>
<evidence type="ECO:0000313" key="1">
    <source>
        <dbReference type="EMBL" id="KEO34457.1"/>
    </source>
</evidence>
<comment type="caution">
    <text evidence="1">The sequence shown here is derived from an EMBL/GenBank/DDBJ whole genome shotgun (WGS) entry which is preliminary data.</text>
</comment>
<proteinExistence type="predicted"/>
<accession>A0A836NH43</accession>
<protein>
    <submittedName>
        <fullName evidence="1">Uncharacterized protein</fullName>
    </submittedName>
</protein>
<dbReference type="EMBL" id="JOSS01000010">
    <property type="protein sequence ID" value="KEO34457.1"/>
    <property type="molecule type" value="Genomic_DNA"/>
</dbReference>
<reference evidence="1 2" key="1">
    <citation type="submission" date="2014-06" db="EMBL/GenBank/DDBJ databases">
        <title>Genetic Variability of E. coli after antibiotic treatment.</title>
        <authorList>
            <person name="Silbergeld E."/>
            <person name="Coles C."/>
            <person name="Seidman J.C."/>
            <person name="You Y."/>
            <person name="George J."/>
            <person name="Nadendla S."/>
            <person name="Daugherty S.C."/>
            <person name="Nagaraj S."/>
            <person name="Ott S."/>
            <person name="Klega K."/>
            <person name="Rasko D."/>
        </authorList>
    </citation>
    <scope>NUCLEOTIDE SEQUENCE [LARGE SCALE GENOMIC DNA]</scope>
    <source>
        <strain evidence="1 2">2-460-02_S1_C1</strain>
    </source>
</reference>
<evidence type="ECO:0000313" key="2">
    <source>
        <dbReference type="Proteomes" id="UP000028038"/>
    </source>
</evidence>
<sequence>MTDLSIDITQMNSSLFCHISQKQHIAKFITMINGKVQKIIPLNAFNTVG</sequence>
<gene>
    <name evidence="1" type="ORF">AB05_0373</name>
</gene>
<name>A0A836NH43_ECOLX</name>
<dbReference type="AlphaFoldDB" id="A0A836NH43"/>